<keyword evidence="2" id="KW-0812">Transmembrane</keyword>
<keyword evidence="1" id="KW-0732">Signal</keyword>
<dbReference type="Proteomes" id="UP000007882">
    <property type="component" value="Chromosome"/>
</dbReference>
<dbReference type="eggNOG" id="COG3271">
    <property type="taxonomic scope" value="Bacteria"/>
</dbReference>
<gene>
    <name evidence="4" type="ordered locus">AMIS_33950</name>
</gene>
<dbReference type="PANTHER" id="PTHR44103:SF1">
    <property type="entry name" value="PROPROTEIN CONVERTASE P"/>
    <property type="match status" value="1"/>
</dbReference>
<organism evidence="4 5">
    <name type="scientific">Actinoplanes missouriensis (strain ATCC 14538 / DSM 43046 / CBS 188.64 / JCM 3121 / NBRC 102363 / NCIMB 12654 / NRRL B-3342 / UNCC 431)</name>
    <dbReference type="NCBI Taxonomy" id="512565"/>
    <lineage>
        <taxon>Bacteria</taxon>
        <taxon>Bacillati</taxon>
        <taxon>Actinomycetota</taxon>
        <taxon>Actinomycetes</taxon>
        <taxon>Micromonosporales</taxon>
        <taxon>Micromonosporaceae</taxon>
        <taxon>Actinoplanes</taxon>
    </lineage>
</organism>
<accession>I0H6H8</accession>
<name>I0H6H8_ACTM4</name>
<dbReference type="eggNOG" id="COG4991">
    <property type="taxonomic scope" value="Bacteria"/>
</dbReference>
<dbReference type="InterPro" id="IPR017853">
    <property type="entry name" value="GH"/>
</dbReference>
<dbReference type="AlphaFoldDB" id="I0H6H8"/>
<dbReference type="STRING" id="512565.AMIS_33950"/>
<feature type="domain" description="Rv2525c-like glycoside hydrolase-like" evidence="3">
    <location>
        <begin position="106"/>
        <end position="311"/>
    </location>
</feature>
<dbReference type="InterPro" id="IPR015020">
    <property type="entry name" value="Rv2525c-like_Glyco_Hydro-like"/>
</dbReference>
<dbReference type="InterPro" id="IPR028994">
    <property type="entry name" value="Integrin_alpha_N"/>
</dbReference>
<dbReference type="PANTHER" id="PTHR44103">
    <property type="entry name" value="PROPROTEIN CONVERTASE P"/>
    <property type="match status" value="1"/>
</dbReference>
<dbReference type="InterPro" id="IPR013517">
    <property type="entry name" value="FG-GAP"/>
</dbReference>
<dbReference type="Gene3D" id="2.130.10.130">
    <property type="entry name" value="Integrin alpha, N-terminal"/>
    <property type="match status" value="1"/>
</dbReference>
<dbReference type="PATRIC" id="fig|512565.3.peg.3391"/>
<dbReference type="EMBL" id="AP012319">
    <property type="protein sequence ID" value="BAL88615.1"/>
    <property type="molecule type" value="Genomic_DNA"/>
</dbReference>
<keyword evidence="5" id="KW-1185">Reference proteome</keyword>
<evidence type="ECO:0000313" key="5">
    <source>
        <dbReference type="Proteomes" id="UP000007882"/>
    </source>
</evidence>
<dbReference type="HOGENOM" id="CLU_476227_0_0_11"/>
<dbReference type="Pfam" id="PF13517">
    <property type="entry name" value="FG-GAP_3"/>
    <property type="match status" value="2"/>
</dbReference>
<dbReference type="Gene3D" id="3.20.20.80">
    <property type="entry name" value="Glycosidases"/>
    <property type="match status" value="1"/>
</dbReference>
<evidence type="ECO:0000259" key="3">
    <source>
        <dbReference type="Pfam" id="PF08924"/>
    </source>
</evidence>
<reference evidence="4 5" key="1">
    <citation type="submission" date="2012-02" db="EMBL/GenBank/DDBJ databases">
        <title>Complete genome sequence of Actinoplanes missouriensis 431 (= NBRC 102363).</title>
        <authorList>
            <person name="Ohnishi Y."/>
            <person name="Ishikawa J."/>
            <person name="Sekine M."/>
            <person name="Hosoyama A."/>
            <person name="Harada T."/>
            <person name="Narita H."/>
            <person name="Hata T."/>
            <person name="Konno Y."/>
            <person name="Tutikane K."/>
            <person name="Fujita N."/>
            <person name="Horinouchi S."/>
            <person name="Hayakawa M."/>
        </authorList>
    </citation>
    <scope>NUCLEOTIDE SEQUENCE [LARGE SCALE GENOMIC DNA]</scope>
    <source>
        <strain evidence="5">ATCC 14538 / DSM 43046 / CBS 188.64 / JCM 3121 / NBRC 102363 / NCIMB 12654 / NRRL B-3342 / UNCC 431</strain>
    </source>
</reference>
<dbReference type="SUPFAM" id="SSF69318">
    <property type="entry name" value="Integrin alpha N-terminal domain"/>
    <property type="match status" value="1"/>
</dbReference>
<keyword evidence="2" id="KW-0472">Membrane</keyword>
<protein>
    <recommendedName>
        <fullName evidence="3">Rv2525c-like glycoside hydrolase-like domain-containing protein</fullName>
    </recommendedName>
</protein>
<dbReference type="SUPFAM" id="SSF51445">
    <property type="entry name" value="(Trans)glycosidases"/>
    <property type="match status" value="1"/>
</dbReference>
<evidence type="ECO:0000256" key="2">
    <source>
        <dbReference type="SAM" id="Phobius"/>
    </source>
</evidence>
<sequence length="572" mass="62673">MPTRILRAPPDIQENLYGDRLSPERAWWVVRSSGSLGGLTTARRGHSMLLKYRKRLLGALVVALCVAPLALVNGNAAAAATLPPQPGTFKGYGFDACTAPSSAAMKAWLTSPYRAVGIYFGGNNRGCAQPNLTASWVREQIGRGWRLIPLYVGPQATCTTTTKKNRIDNANAEIQGRAIADDAVAQAKAIGLSRESVLIYDMEAYRTNDAACRNGVLAFMKGWTARLHDHGYFSGFYSSVSSGVADQVAVYNKAGYVRPDYMDFARWDQVVTTADKVIPSSYWTPGRRMKQYRGDHKETWGGVTINIDNDYLDFARLPSAKFGDWTRNGWPDVLARTRSSGNLISYPGNGSYVSEANRTTISGGFAAMNAILRMDLNRDGYEDIVARSTAGVLYFYPGTSNGRLGTRKVLYKKFTHVRELTAIGDFNRDGYPDMLATQMSNGDVYLYPGKKGAKFGARKAVAYGNWADRSEFTGVGDYNRDGYADLLVRVTKTGALHLYPGKGNGFKTRVGIGRLTGFRDITGTGDFDRDGFTDVIAVQSSTGHLMLFRGTGKNLRAGVRLATGYQNRTPLF</sequence>
<keyword evidence="2" id="KW-1133">Transmembrane helix</keyword>
<evidence type="ECO:0000313" key="4">
    <source>
        <dbReference type="EMBL" id="BAL88615.1"/>
    </source>
</evidence>
<feature type="transmembrane region" description="Helical" evidence="2">
    <location>
        <begin position="56"/>
        <end position="76"/>
    </location>
</feature>
<dbReference type="Pfam" id="PF08924">
    <property type="entry name" value="Rv2525c_GlyHyd-like"/>
    <property type="match status" value="1"/>
</dbReference>
<proteinExistence type="predicted"/>
<dbReference type="KEGG" id="ams:AMIS_33950"/>
<evidence type="ECO:0000256" key="1">
    <source>
        <dbReference type="ARBA" id="ARBA00022729"/>
    </source>
</evidence>